<dbReference type="STRING" id="34720.A0A195FXA5"/>
<proteinExistence type="predicted"/>
<protein>
    <submittedName>
        <fullName evidence="1">Uncharacterized protein</fullName>
    </submittedName>
</protein>
<reference evidence="1 2" key="1">
    <citation type="submission" date="2016-03" db="EMBL/GenBank/DDBJ databases">
        <title>Trachymyrmex septentrionalis WGS genome.</title>
        <authorList>
            <person name="Nygaard S."/>
            <person name="Hu H."/>
            <person name="Boomsma J."/>
            <person name="Zhang G."/>
        </authorList>
    </citation>
    <scope>NUCLEOTIDE SEQUENCE [LARGE SCALE GENOMIC DNA]</scope>
    <source>
        <strain evidence="1">Tsep2-gDNA-1</strain>
        <tissue evidence="1">Whole body</tissue>
    </source>
</reference>
<name>A0A195FXA5_9HYME</name>
<keyword evidence="2" id="KW-1185">Reference proteome</keyword>
<sequence length="139" mass="15933">RTCGGGISRQQRRCRRNRPCKGKVWTTRYKICNPELKQNLFPENSNLITFMRYVVRNAISDVSGDLSSIDGKVELLNRSFAGHYCDPVDDWRKLIGFVTEQVPSKGSLQSNRRLPRPNINCSTQRFLLNGWSSEKGRGQ</sequence>
<dbReference type="AlphaFoldDB" id="A0A195FXA5"/>
<feature type="non-terminal residue" evidence="1">
    <location>
        <position position="1"/>
    </location>
</feature>
<dbReference type="EMBL" id="KQ981200">
    <property type="protein sequence ID" value="KYN45068.1"/>
    <property type="molecule type" value="Genomic_DNA"/>
</dbReference>
<gene>
    <name evidence="1" type="ORF">ALC56_00542</name>
</gene>
<evidence type="ECO:0000313" key="2">
    <source>
        <dbReference type="Proteomes" id="UP000078541"/>
    </source>
</evidence>
<dbReference type="Proteomes" id="UP000078541">
    <property type="component" value="Unassembled WGS sequence"/>
</dbReference>
<accession>A0A195FXA5</accession>
<evidence type="ECO:0000313" key="1">
    <source>
        <dbReference type="EMBL" id="KYN45068.1"/>
    </source>
</evidence>
<organism evidence="1 2">
    <name type="scientific">Trachymyrmex septentrionalis</name>
    <dbReference type="NCBI Taxonomy" id="34720"/>
    <lineage>
        <taxon>Eukaryota</taxon>
        <taxon>Metazoa</taxon>
        <taxon>Ecdysozoa</taxon>
        <taxon>Arthropoda</taxon>
        <taxon>Hexapoda</taxon>
        <taxon>Insecta</taxon>
        <taxon>Pterygota</taxon>
        <taxon>Neoptera</taxon>
        <taxon>Endopterygota</taxon>
        <taxon>Hymenoptera</taxon>
        <taxon>Apocrita</taxon>
        <taxon>Aculeata</taxon>
        <taxon>Formicoidea</taxon>
        <taxon>Formicidae</taxon>
        <taxon>Myrmicinae</taxon>
        <taxon>Trachymyrmex</taxon>
    </lineage>
</organism>